<evidence type="ECO:0000313" key="1">
    <source>
        <dbReference type="EMBL" id="OAD44606.1"/>
    </source>
</evidence>
<name>A0A176TB15_9FLAO</name>
<sequence>MKRIYYLIIFVIFIQNSSCNRIKKNDLIGEWRTFSFNDKISYSDIKFSKKKIQLLDNFSRIESGEYYLKNDELNISLNNYNLKSKLIFFNNDSIEVFNKTYYKVENSKHFELDEYRLIGIDSNEKLSVNSNSYNFHLYSEKGITKIRFNEKIISLNDVKTAFFGEHHNLKPTVELFVGENIKSEDLTNFYIELEELGIKKITLIVKKENSTEYKVIKDSTGIKENILNTNKELIIKLK</sequence>
<dbReference type="EMBL" id="LVWE01000042">
    <property type="protein sequence ID" value="OAD44606.1"/>
    <property type="molecule type" value="Genomic_DNA"/>
</dbReference>
<gene>
    <name evidence="1" type="ORF">LPB303_11730</name>
</gene>
<organism evidence="1 2">
    <name type="scientific">Polaribacter atrinae</name>
    <dbReference type="NCBI Taxonomy" id="1333662"/>
    <lineage>
        <taxon>Bacteria</taxon>
        <taxon>Pseudomonadati</taxon>
        <taxon>Bacteroidota</taxon>
        <taxon>Flavobacteriia</taxon>
        <taxon>Flavobacteriales</taxon>
        <taxon>Flavobacteriaceae</taxon>
    </lineage>
</organism>
<comment type="caution">
    <text evidence="1">The sequence shown here is derived from an EMBL/GenBank/DDBJ whole genome shotgun (WGS) entry which is preliminary data.</text>
</comment>
<dbReference type="AlphaFoldDB" id="A0A176TB15"/>
<dbReference type="Proteomes" id="UP000076923">
    <property type="component" value="Unassembled WGS sequence"/>
</dbReference>
<accession>A0A176TB15</accession>
<reference evidence="1 2" key="1">
    <citation type="submission" date="2016-02" db="EMBL/GenBank/DDBJ databases">
        <title>Draft genome sequence of Polaribacter atrinae KACC17473.</title>
        <authorList>
            <person name="Shin S.-K."/>
            <person name="Yi H."/>
        </authorList>
    </citation>
    <scope>NUCLEOTIDE SEQUENCE [LARGE SCALE GENOMIC DNA]</scope>
    <source>
        <strain evidence="1 2">KACC 17473</strain>
    </source>
</reference>
<protein>
    <submittedName>
        <fullName evidence="1">Uncharacterized protein</fullName>
    </submittedName>
</protein>
<proteinExistence type="predicted"/>
<keyword evidence="2" id="KW-1185">Reference proteome</keyword>
<dbReference type="OrthoDB" id="839239at2"/>
<evidence type="ECO:0000313" key="2">
    <source>
        <dbReference type="Proteomes" id="UP000076923"/>
    </source>
</evidence>
<dbReference type="RefSeq" id="WP_068450404.1">
    <property type="nucleotide sequence ID" value="NZ_CP150660.1"/>
</dbReference>